<dbReference type="Proteomes" id="UP000035681">
    <property type="component" value="Unplaced"/>
</dbReference>
<dbReference type="PANTHER" id="PTHR21724:SF109">
    <property type="entry name" value="SHKT DOMAIN-CONTAINING PROTEIN"/>
    <property type="match status" value="1"/>
</dbReference>
<evidence type="ECO:0000256" key="1">
    <source>
        <dbReference type="PROSITE-ProRule" id="PRU01005"/>
    </source>
</evidence>
<dbReference type="Pfam" id="PF01549">
    <property type="entry name" value="ShK"/>
    <property type="match status" value="3"/>
</dbReference>
<feature type="disulfide bond" evidence="1">
    <location>
        <begin position="94"/>
        <end position="128"/>
    </location>
</feature>
<protein>
    <submittedName>
        <fullName evidence="5 6">ShKT domain-containing protein</fullName>
    </submittedName>
</protein>
<dbReference type="PROSITE" id="PS51670">
    <property type="entry name" value="SHKT"/>
    <property type="match status" value="3"/>
</dbReference>
<feature type="domain" description="ShKT" evidence="3">
    <location>
        <begin position="173"/>
        <end position="207"/>
    </location>
</feature>
<dbReference type="Gene3D" id="1.10.10.1870">
    <property type="entry name" value="ShTK domain-like"/>
    <property type="match status" value="1"/>
</dbReference>
<reference evidence="5" key="1">
    <citation type="submission" date="2015-08" db="UniProtKB">
        <authorList>
            <consortium name="WormBaseParasite"/>
        </authorList>
    </citation>
    <scope>IDENTIFICATION</scope>
</reference>
<proteinExistence type="predicted"/>
<name>A0A0K0EJ90_STRER</name>
<comment type="caution">
    <text evidence="1">Lacks conserved residue(s) required for the propagation of feature annotation.</text>
</comment>
<organism evidence="5">
    <name type="scientific">Strongyloides stercoralis</name>
    <name type="common">Threadworm</name>
    <dbReference type="NCBI Taxonomy" id="6248"/>
    <lineage>
        <taxon>Eukaryota</taxon>
        <taxon>Metazoa</taxon>
        <taxon>Ecdysozoa</taxon>
        <taxon>Nematoda</taxon>
        <taxon>Chromadorea</taxon>
        <taxon>Rhabditida</taxon>
        <taxon>Tylenchina</taxon>
        <taxon>Panagrolaimomorpha</taxon>
        <taxon>Strongyloidoidea</taxon>
        <taxon>Strongyloididae</taxon>
        <taxon>Strongyloides</taxon>
    </lineage>
</organism>
<keyword evidence="4" id="KW-1185">Reference proteome</keyword>
<dbReference type="Gene3D" id="1.10.10.1940">
    <property type="match status" value="2"/>
</dbReference>
<accession>A0A0K0EJ90</accession>
<keyword evidence="2" id="KW-0732">Signal</keyword>
<feature type="disulfide bond" evidence="1">
    <location>
        <begin position="173"/>
        <end position="207"/>
    </location>
</feature>
<feature type="chain" id="PRO_5005328124" evidence="2">
    <location>
        <begin position="19"/>
        <end position="208"/>
    </location>
</feature>
<dbReference type="SMART" id="SM00254">
    <property type="entry name" value="ShKT"/>
    <property type="match status" value="3"/>
</dbReference>
<feature type="domain" description="ShKT" evidence="3">
    <location>
        <begin position="19"/>
        <end position="53"/>
    </location>
</feature>
<feature type="signal peptide" evidence="2">
    <location>
        <begin position="1"/>
        <end position="18"/>
    </location>
</feature>
<evidence type="ECO:0000259" key="3">
    <source>
        <dbReference type="PROSITE" id="PS51670"/>
    </source>
</evidence>
<dbReference type="WBParaSite" id="TCONS_00005376.p1">
    <property type="protein sequence ID" value="TCONS_00005376.p1"/>
    <property type="gene ID" value="XLOC_003679"/>
</dbReference>
<evidence type="ECO:0000313" key="6">
    <source>
        <dbReference type="WBParaSite" id="TCONS_00005376.p1"/>
    </source>
</evidence>
<evidence type="ECO:0000313" key="5">
    <source>
        <dbReference type="WBParaSite" id="SSTP_0000953900.1"/>
    </source>
</evidence>
<dbReference type="WBParaSite" id="SSTP_0000953900.1">
    <property type="protein sequence ID" value="SSTP_0000953900.1"/>
    <property type="gene ID" value="SSTP_0000953900"/>
</dbReference>
<dbReference type="InterPro" id="IPR003582">
    <property type="entry name" value="ShKT_dom"/>
</dbReference>
<dbReference type="PANTHER" id="PTHR21724">
    <property type="entry name" value="SHKT DOMAIN-CONTAINING PROTEIN"/>
    <property type="match status" value="1"/>
</dbReference>
<feature type="disulfide bond" evidence="1">
    <location>
        <begin position="19"/>
        <end position="53"/>
    </location>
</feature>
<keyword evidence="1" id="KW-1015">Disulfide bond</keyword>
<dbReference type="STRING" id="6248.A0A0K0EJ90"/>
<dbReference type="AlphaFoldDB" id="A0A0K0EJ90"/>
<evidence type="ECO:0000313" key="4">
    <source>
        <dbReference type="Proteomes" id="UP000035681"/>
    </source>
</evidence>
<feature type="domain" description="ShKT" evidence="3">
    <location>
        <begin position="94"/>
        <end position="128"/>
    </location>
</feature>
<evidence type="ECO:0000256" key="2">
    <source>
        <dbReference type="SAM" id="SignalP"/>
    </source>
</evidence>
<sequence>MQYYSILLFLSLLATSYGCSDVDPDCKDKIQYCNQTSYQPLMKKYCALTCNLCPIQTTPSPYGVCIMNECPVGAHCVNNYCIPDAPNTTPPNNCVDHATNCIDLKSYCDVQSYIPLMKENCAKTCGYCDSSATKLPTTPAPTGPCISGVCPAGNTCVNNFCYPTQSTTPPNTCVDYASNCSELQQYCNNPVYYDVMKEQCAKTCHFCQ</sequence>